<accession>A0A2R6Q079</accession>
<dbReference type="AlphaFoldDB" id="A0A2R6Q079"/>
<reference evidence="2 3" key="1">
    <citation type="submission" date="2017-07" db="EMBL/GenBank/DDBJ databases">
        <title>An improved, manually edited Actinidia chinensis var. chinensis (kiwifruit) genome highlights the challenges associated with draft genomes and gene prediction in plants.</title>
        <authorList>
            <person name="Pilkington S."/>
            <person name="Crowhurst R."/>
            <person name="Hilario E."/>
            <person name="Nardozza S."/>
            <person name="Fraser L."/>
            <person name="Peng Y."/>
            <person name="Gunaseelan K."/>
            <person name="Simpson R."/>
            <person name="Tahir J."/>
            <person name="Deroles S."/>
            <person name="Templeton K."/>
            <person name="Luo Z."/>
            <person name="Davy M."/>
            <person name="Cheng C."/>
            <person name="Mcneilage M."/>
            <person name="Scaglione D."/>
            <person name="Liu Y."/>
            <person name="Zhang Q."/>
            <person name="Datson P."/>
            <person name="De Silva N."/>
            <person name="Gardiner S."/>
            <person name="Bassett H."/>
            <person name="Chagne D."/>
            <person name="Mccallum J."/>
            <person name="Dzierzon H."/>
            <person name="Deng C."/>
            <person name="Wang Y.-Y."/>
            <person name="Barron N."/>
            <person name="Manako K."/>
            <person name="Bowen J."/>
            <person name="Foster T."/>
            <person name="Erridge Z."/>
            <person name="Tiffin H."/>
            <person name="Waite C."/>
            <person name="Davies K."/>
            <person name="Grierson E."/>
            <person name="Laing W."/>
            <person name="Kirk R."/>
            <person name="Chen X."/>
            <person name="Wood M."/>
            <person name="Montefiori M."/>
            <person name="Brummell D."/>
            <person name="Schwinn K."/>
            <person name="Catanach A."/>
            <person name="Fullerton C."/>
            <person name="Li D."/>
            <person name="Meiyalaghan S."/>
            <person name="Nieuwenhuizen N."/>
            <person name="Read N."/>
            <person name="Prakash R."/>
            <person name="Hunter D."/>
            <person name="Zhang H."/>
            <person name="Mckenzie M."/>
            <person name="Knabel M."/>
            <person name="Harris A."/>
            <person name="Allan A."/>
            <person name="Chen A."/>
            <person name="Janssen B."/>
            <person name="Plunkett B."/>
            <person name="Dwamena C."/>
            <person name="Voogd C."/>
            <person name="Leif D."/>
            <person name="Lafferty D."/>
            <person name="Souleyre E."/>
            <person name="Varkonyi-Gasic E."/>
            <person name="Gambi F."/>
            <person name="Hanley J."/>
            <person name="Yao J.-L."/>
            <person name="Cheung J."/>
            <person name="David K."/>
            <person name="Warren B."/>
            <person name="Marsh K."/>
            <person name="Snowden K."/>
            <person name="Lin-Wang K."/>
            <person name="Brian L."/>
            <person name="Martinez-Sanchez M."/>
            <person name="Wang M."/>
            <person name="Ileperuma N."/>
            <person name="Macnee N."/>
            <person name="Campin R."/>
            <person name="Mcatee P."/>
            <person name="Drummond R."/>
            <person name="Espley R."/>
            <person name="Ireland H."/>
            <person name="Wu R."/>
            <person name="Atkinson R."/>
            <person name="Karunairetnam S."/>
            <person name="Bulley S."/>
            <person name="Chunkath S."/>
            <person name="Hanley Z."/>
            <person name="Storey R."/>
            <person name="Thrimawithana A."/>
            <person name="Thomson S."/>
            <person name="David C."/>
            <person name="Testolin R."/>
        </authorList>
    </citation>
    <scope>NUCLEOTIDE SEQUENCE [LARGE SCALE GENOMIC DNA]</scope>
    <source>
        <strain evidence="3">cv. Red5</strain>
        <tissue evidence="2">Young leaf</tissue>
    </source>
</reference>
<dbReference type="OMA" id="ATCDINY"/>
<protein>
    <submittedName>
        <fullName evidence="2">Protein teashirt like</fullName>
    </submittedName>
</protein>
<dbReference type="InterPro" id="IPR040305">
    <property type="entry name" value="At1g75730-like"/>
</dbReference>
<proteinExistence type="predicted"/>
<dbReference type="PANTHER" id="PTHR34792:SF1">
    <property type="entry name" value="OS02G0121500 PROTEIN"/>
    <property type="match status" value="1"/>
</dbReference>
<keyword evidence="3" id="KW-1185">Reference proteome</keyword>
<dbReference type="EMBL" id="NKQK01000021">
    <property type="protein sequence ID" value="PSR99590.1"/>
    <property type="molecule type" value="Genomic_DNA"/>
</dbReference>
<gene>
    <name evidence="2" type="ORF">CEY00_Acc23563</name>
</gene>
<comment type="caution">
    <text evidence="2">The sequence shown here is derived from an EMBL/GenBank/DDBJ whole genome shotgun (WGS) entry which is preliminary data.</text>
</comment>
<dbReference type="OrthoDB" id="778649at2759"/>
<feature type="region of interest" description="Disordered" evidence="1">
    <location>
        <begin position="100"/>
        <end position="140"/>
    </location>
</feature>
<evidence type="ECO:0000256" key="1">
    <source>
        <dbReference type="SAM" id="MobiDB-lite"/>
    </source>
</evidence>
<evidence type="ECO:0000313" key="3">
    <source>
        <dbReference type="Proteomes" id="UP000241394"/>
    </source>
</evidence>
<feature type="compositionally biased region" description="Basic residues" evidence="1">
    <location>
        <begin position="118"/>
        <end position="129"/>
    </location>
</feature>
<reference evidence="3" key="2">
    <citation type="journal article" date="2018" name="BMC Genomics">
        <title>A manually annotated Actinidia chinensis var. chinensis (kiwifruit) genome highlights the challenges associated with draft genomes and gene prediction in plants.</title>
        <authorList>
            <person name="Pilkington S.M."/>
            <person name="Crowhurst R."/>
            <person name="Hilario E."/>
            <person name="Nardozza S."/>
            <person name="Fraser L."/>
            <person name="Peng Y."/>
            <person name="Gunaseelan K."/>
            <person name="Simpson R."/>
            <person name="Tahir J."/>
            <person name="Deroles S.C."/>
            <person name="Templeton K."/>
            <person name="Luo Z."/>
            <person name="Davy M."/>
            <person name="Cheng C."/>
            <person name="McNeilage M."/>
            <person name="Scaglione D."/>
            <person name="Liu Y."/>
            <person name="Zhang Q."/>
            <person name="Datson P."/>
            <person name="De Silva N."/>
            <person name="Gardiner S.E."/>
            <person name="Bassett H."/>
            <person name="Chagne D."/>
            <person name="McCallum J."/>
            <person name="Dzierzon H."/>
            <person name="Deng C."/>
            <person name="Wang Y.Y."/>
            <person name="Barron L."/>
            <person name="Manako K."/>
            <person name="Bowen J."/>
            <person name="Foster T.M."/>
            <person name="Erridge Z.A."/>
            <person name="Tiffin H."/>
            <person name="Waite C.N."/>
            <person name="Davies K.M."/>
            <person name="Grierson E.P."/>
            <person name="Laing W.A."/>
            <person name="Kirk R."/>
            <person name="Chen X."/>
            <person name="Wood M."/>
            <person name="Montefiori M."/>
            <person name="Brummell D.A."/>
            <person name="Schwinn K.E."/>
            <person name="Catanach A."/>
            <person name="Fullerton C."/>
            <person name="Li D."/>
            <person name="Meiyalaghan S."/>
            <person name="Nieuwenhuizen N."/>
            <person name="Read N."/>
            <person name="Prakash R."/>
            <person name="Hunter D."/>
            <person name="Zhang H."/>
            <person name="McKenzie M."/>
            <person name="Knabel M."/>
            <person name="Harris A."/>
            <person name="Allan A.C."/>
            <person name="Gleave A."/>
            <person name="Chen A."/>
            <person name="Janssen B.J."/>
            <person name="Plunkett B."/>
            <person name="Ampomah-Dwamena C."/>
            <person name="Voogd C."/>
            <person name="Leif D."/>
            <person name="Lafferty D."/>
            <person name="Souleyre E.J.F."/>
            <person name="Varkonyi-Gasic E."/>
            <person name="Gambi F."/>
            <person name="Hanley J."/>
            <person name="Yao J.L."/>
            <person name="Cheung J."/>
            <person name="David K.M."/>
            <person name="Warren B."/>
            <person name="Marsh K."/>
            <person name="Snowden K.C."/>
            <person name="Lin-Wang K."/>
            <person name="Brian L."/>
            <person name="Martinez-Sanchez M."/>
            <person name="Wang M."/>
            <person name="Ileperuma N."/>
            <person name="Macnee N."/>
            <person name="Campin R."/>
            <person name="McAtee P."/>
            <person name="Drummond R.S.M."/>
            <person name="Espley R.V."/>
            <person name="Ireland H.S."/>
            <person name="Wu R."/>
            <person name="Atkinson R.G."/>
            <person name="Karunairetnam S."/>
            <person name="Bulley S."/>
            <person name="Chunkath S."/>
            <person name="Hanley Z."/>
            <person name="Storey R."/>
            <person name="Thrimawithana A.H."/>
            <person name="Thomson S."/>
            <person name="David C."/>
            <person name="Testolin R."/>
            <person name="Huang H."/>
            <person name="Hellens R.P."/>
            <person name="Schaffer R.J."/>
        </authorList>
    </citation>
    <scope>NUCLEOTIDE SEQUENCE [LARGE SCALE GENOMIC DNA]</scope>
    <source>
        <strain evidence="3">cv. Red5</strain>
    </source>
</reference>
<dbReference type="Proteomes" id="UP000241394">
    <property type="component" value="Chromosome LG21"/>
</dbReference>
<dbReference type="Gramene" id="PSR99590">
    <property type="protein sequence ID" value="PSR99590"/>
    <property type="gene ID" value="CEY00_Acc23563"/>
</dbReference>
<organism evidence="2 3">
    <name type="scientific">Actinidia chinensis var. chinensis</name>
    <name type="common">Chinese soft-hair kiwi</name>
    <dbReference type="NCBI Taxonomy" id="1590841"/>
    <lineage>
        <taxon>Eukaryota</taxon>
        <taxon>Viridiplantae</taxon>
        <taxon>Streptophyta</taxon>
        <taxon>Embryophyta</taxon>
        <taxon>Tracheophyta</taxon>
        <taxon>Spermatophyta</taxon>
        <taxon>Magnoliopsida</taxon>
        <taxon>eudicotyledons</taxon>
        <taxon>Gunneridae</taxon>
        <taxon>Pentapetalae</taxon>
        <taxon>asterids</taxon>
        <taxon>Ericales</taxon>
        <taxon>Actinidiaceae</taxon>
        <taxon>Actinidia</taxon>
    </lineage>
</organism>
<dbReference type="InParanoid" id="A0A2R6Q079"/>
<sequence>MDKSRGVRRGEANRFAPVKRQIIKQSGVDGNGGDSVFPEKLKRERMRKLSVVGKMGSDSGDEFRSTASISKRFKLPREAICNYFFHDSKRVDYASVPRKLRSAMKKPNRELISPPLPGKKRRKDGKKKSRSNEKQDDSEGSLGRHILGLITKDEEEVVQTLYALAEMFPNNDEKNSLDGETGKTKSWPLLAFEDTAASEKEEDSKSLCPSNTAEAANSSLLEVSAQDTVDVKYPNEPSIANNIHLHDDAFSHRNFQAMSMLSPTKPISGTPFCSSVDLSVQSEISMGNGSERPKHEETAACDRKPEIEAAAVSSQHELQYILKECKISGSALWPSLSSAGSDVAGTRGPALQSSSPTIPAWLRITSSANPPGSLDNGALMDKVTQDSKDPVSRKKSWKRCSAHEYICRLIKILQIAEKADRSLPTQPAQLTPNEGSKQGVLFTTSNLNGVMNDMNGALSLHSIVGSAADKKLLDDQQQSSTTSALHTSPKQSFDFLSLSAGGSGIEAPNGVNKVEDGPEPWTQFHGPFPPSLPQNHAIMPFSLPPYPFSSASFTHHLPLAAVKQVQMQPPAYMGNPLLAPQHLGNSASPKQQHQQQQQWIWTAQQAAQYKPVGFPASLVPKWQNGRQESASAIQYAQSIPQRSYSSLELLGPKYAPISQQELQLIAVTSSLPTARDKMQHPHNLFSGYEGNVVGSLPDTALPLQLLCNDHL</sequence>
<dbReference type="PANTHER" id="PTHR34792">
    <property type="entry name" value="OS02G0121500 PROTEIN"/>
    <property type="match status" value="1"/>
</dbReference>
<evidence type="ECO:0000313" key="2">
    <source>
        <dbReference type="EMBL" id="PSR99590.1"/>
    </source>
</evidence>
<name>A0A2R6Q079_ACTCC</name>
<dbReference type="FunCoup" id="A0A2R6Q079">
    <property type="interactions" value="884"/>
</dbReference>